<accession>A0AAP6MLB3</accession>
<proteinExistence type="predicted"/>
<dbReference type="SUPFAM" id="SSF46458">
    <property type="entry name" value="Globin-like"/>
    <property type="match status" value="1"/>
</dbReference>
<dbReference type="Gene3D" id="1.10.490.10">
    <property type="entry name" value="Globins"/>
    <property type="match status" value="1"/>
</dbReference>
<dbReference type="InterPro" id="IPR012292">
    <property type="entry name" value="Globin/Proto"/>
</dbReference>
<dbReference type="GO" id="GO:0020037">
    <property type="term" value="F:heme binding"/>
    <property type="evidence" value="ECO:0007669"/>
    <property type="project" value="InterPro"/>
</dbReference>
<sequence>MDQFGDVQQSFGRCLRENPDFVADFYQRLLASNERFPAMFAHTDWPKQNKLIRRGISMVITYAGSPGVARRQIEDIAKVHSRKGHAPVEPHMYDHWIESLLLTVQNSDPRYDTTLGKRWREALIPAIDFMRGSY</sequence>
<comment type="caution">
    <text evidence="1">The sequence shown here is derived from an EMBL/GenBank/DDBJ whole genome shotgun (WGS) entry which is preliminary data.</text>
</comment>
<dbReference type="InterPro" id="IPR009050">
    <property type="entry name" value="Globin-like_sf"/>
</dbReference>
<dbReference type="InterPro" id="IPR044399">
    <property type="entry name" value="Mb-like_M"/>
</dbReference>
<evidence type="ECO:0000313" key="2">
    <source>
        <dbReference type="Proteomes" id="UP001302316"/>
    </source>
</evidence>
<dbReference type="RefSeq" id="WP_346051279.1">
    <property type="nucleotide sequence ID" value="NZ_JAYGII010000013.1"/>
</dbReference>
<protein>
    <submittedName>
        <fullName evidence="1">Globin</fullName>
    </submittedName>
</protein>
<dbReference type="GO" id="GO:0019825">
    <property type="term" value="F:oxygen binding"/>
    <property type="evidence" value="ECO:0007669"/>
    <property type="project" value="InterPro"/>
</dbReference>
<evidence type="ECO:0000313" key="1">
    <source>
        <dbReference type="EMBL" id="MEA5445635.1"/>
    </source>
</evidence>
<gene>
    <name evidence="1" type="ORF">VCB98_07380</name>
</gene>
<reference evidence="1 2" key="1">
    <citation type="submission" date="2023-12" db="EMBL/GenBank/DDBJ databases">
        <title>Whole-genome sequencing of halo(alkali)philic microorganisms from hypersaline lakes.</title>
        <authorList>
            <person name="Sorokin D.Y."/>
            <person name="Merkel A.Y."/>
            <person name="Messina E."/>
            <person name="Yakimov M."/>
        </authorList>
    </citation>
    <scope>NUCLEOTIDE SEQUENCE [LARGE SCALE GENOMIC DNA]</scope>
    <source>
        <strain evidence="1 2">AB-CW1</strain>
    </source>
</reference>
<name>A0AAP6MLB3_9GAMM</name>
<dbReference type="EMBL" id="JAYGII010000013">
    <property type="protein sequence ID" value="MEA5445635.1"/>
    <property type="molecule type" value="Genomic_DNA"/>
</dbReference>
<keyword evidence="2" id="KW-1185">Reference proteome</keyword>
<dbReference type="Proteomes" id="UP001302316">
    <property type="component" value="Unassembled WGS sequence"/>
</dbReference>
<dbReference type="AlphaFoldDB" id="A0AAP6MLB3"/>
<organism evidence="1 2">
    <name type="scientific">Natronospira elongata</name>
    <dbReference type="NCBI Taxonomy" id="3110268"/>
    <lineage>
        <taxon>Bacteria</taxon>
        <taxon>Pseudomonadati</taxon>
        <taxon>Pseudomonadota</taxon>
        <taxon>Gammaproteobacteria</taxon>
        <taxon>Natronospirales</taxon>
        <taxon>Natronospiraceae</taxon>
        <taxon>Natronospira</taxon>
    </lineage>
</organism>
<dbReference type="CDD" id="cd01040">
    <property type="entry name" value="Mb-like"/>
    <property type="match status" value="1"/>
</dbReference>